<dbReference type="GeneTree" id="ENSGT00460000041731"/>
<organism evidence="5 6">
    <name type="scientific">Cyprinus carpio carpio</name>
    <dbReference type="NCBI Taxonomy" id="630221"/>
    <lineage>
        <taxon>Eukaryota</taxon>
        <taxon>Metazoa</taxon>
        <taxon>Chordata</taxon>
        <taxon>Craniata</taxon>
        <taxon>Vertebrata</taxon>
        <taxon>Euteleostomi</taxon>
        <taxon>Actinopterygii</taxon>
        <taxon>Neopterygii</taxon>
        <taxon>Teleostei</taxon>
        <taxon>Ostariophysi</taxon>
        <taxon>Cypriniformes</taxon>
        <taxon>Cyprinidae</taxon>
        <taxon>Cyprininae</taxon>
        <taxon>Cyprinus</taxon>
    </lineage>
</organism>
<name>A0A9J8C2G8_CYPCA</name>
<dbReference type="GO" id="GO:0004842">
    <property type="term" value="F:ubiquitin-protein transferase activity"/>
    <property type="evidence" value="ECO:0007669"/>
    <property type="project" value="InterPro"/>
</dbReference>
<dbReference type="Pfam" id="PF00632">
    <property type="entry name" value="HECT"/>
    <property type="match status" value="1"/>
</dbReference>
<feature type="domain" description="HECT" evidence="4">
    <location>
        <begin position="457"/>
        <end position="735"/>
    </location>
</feature>
<dbReference type="InterPro" id="IPR035983">
    <property type="entry name" value="Hect_E3_ubiquitin_ligase"/>
</dbReference>
<keyword evidence="6" id="KW-1185">Reference proteome</keyword>
<evidence type="ECO:0000313" key="6">
    <source>
        <dbReference type="Proteomes" id="UP001108240"/>
    </source>
</evidence>
<dbReference type="OMA" id="FIESACV"/>
<dbReference type="InterPro" id="IPR000569">
    <property type="entry name" value="HECT_dom"/>
</dbReference>
<sequence>MSSVSAEKNTNKPSPTVNNEMQRSFPGLFFKKQGKRHFQETKSTRKVSIQFFLLPQHSDRTPKGREELRLLQAGLGRRVVLLPENCGHKEIVSVLEEEFHKMKQLSGGWLCYKAAGGCGQRKLTVVPPESEGYTAKSLKTASNNGKITLYIVPLQDTIDTSPLPPHAAEFEKMPKSICKKCGVMMPLQVLALHIENCALESENASEESQDEDIIYVSEEKKNKPNMELCPVCGRSFPEDMVEFHASICVDNCSAEMEMFSEWKEDAVAGPSNSREGDLDAVALPFNRRDGQDAVAGPFNRRDGQDAVAGPFNRRDGEDALAGPSNRRDGEDAVAGPFNRRGCENVVAGPFNSREDWKMITNPKEAANVFRKQLLITEEQEQPLRFTLDLREDLEEQDREMISLYKRPNVNWARPFSCMLRGDAATGEGVSRHILSTAILKLTQGFRINFANTDTTLLFEGESDHLVPSTSQILVESDMFLMAGRMVGHSFIHGGPCLSGISPAVIHVLLGRPAETATIQLQDCPDLDHRATIQLLEGDDELSDQDKKAVLDLALSWDLPGVTNNNRHWLFNRLLHHAVLRRTIRQIKQFRRGLKDTKVWSLLQERPDVVPLLFPRNSEAACCAQTVLDNIIWPAEEEDDDDDDDTYPLHIKCRIAEYLPCFIESACVGKLQQLVKFWVGWELPSAGMKVKVICADHPRSSTCFQILRLPGHYSTFQEFTMDLEACIATCDTGFGLI</sequence>
<protein>
    <recommendedName>
        <fullName evidence="4">HECT domain-containing protein</fullName>
    </recommendedName>
</protein>
<evidence type="ECO:0000256" key="3">
    <source>
        <dbReference type="SAM" id="MobiDB-lite"/>
    </source>
</evidence>
<evidence type="ECO:0000259" key="4">
    <source>
        <dbReference type="Pfam" id="PF00632"/>
    </source>
</evidence>
<dbReference type="SUPFAM" id="SSF56204">
    <property type="entry name" value="Hect, E3 ligase catalytic domain"/>
    <property type="match status" value="1"/>
</dbReference>
<evidence type="ECO:0000256" key="2">
    <source>
        <dbReference type="ARBA" id="ARBA00022786"/>
    </source>
</evidence>
<evidence type="ECO:0000256" key="1">
    <source>
        <dbReference type="ARBA" id="ARBA00022679"/>
    </source>
</evidence>
<reference evidence="5" key="1">
    <citation type="submission" date="2025-08" db="UniProtKB">
        <authorList>
            <consortium name="Ensembl"/>
        </authorList>
    </citation>
    <scope>IDENTIFICATION</scope>
</reference>
<dbReference type="AlphaFoldDB" id="A0A9J8C2G8"/>
<evidence type="ECO:0000313" key="5">
    <source>
        <dbReference type="Ensembl" id="ENSCCRP00000163218.1"/>
    </source>
</evidence>
<feature type="region of interest" description="Disordered" evidence="3">
    <location>
        <begin position="289"/>
        <end position="335"/>
    </location>
</feature>
<reference evidence="5" key="2">
    <citation type="submission" date="2025-09" db="UniProtKB">
        <authorList>
            <consortium name="Ensembl"/>
        </authorList>
    </citation>
    <scope>IDENTIFICATION</scope>
</reference>
<proteinExistence type="predicted"/>
<dbReference type="Ensembl" id="ENSCCRT00000119169.1">
    <property type="protein sequence ID" value="ENSCCRP00000163218.1"/>
    <property type="gene ID" value="ENSCCRG00000069354.1"/>
</dbReference>
<dbReference type="Gene3D" id="3.90.1750.10">
    <property type="entry name" value="Hect, E3 ligase catalytic domains"/>
    <property type="match status" value="1"/>
</dbReference>
<keyword evidence="1" id="KW-0808">Transferase</keyword>
<accession>A0A9J8C2G8</accession>
<keyword evidence="2" id="KW-0833">Ubl conjugation pathway</keyword>
<dbReference type="Proteomes" id="UP001108240">
    <property type="component" value="Unplaced"/>
</dbReference>
<feature type="region of interest" description="Disordered" evidence="3">
    <location>
        <begin position="1"/>
        <end position="22"/>
    </location>
</feature>